<keyword evidence="2" id="KW-0732">Signal</keyword>
<dbReference type="SUPFAM" id="SSF89260">
    <property type="entry name" value="Collagen-binding domain"/>
    <property type="match status" value="2"/>
</dbReference>
<accession>A0ABT4A9D1</accession>
<dbReference type="Gene3D" id="2.60.120.380">
    <property type="match status" value="6"/>
</dbReference>
<dbReference type="Pfam" id="PF04151">
    <property type="entry name" value="PPC"/>
    <property type="match status" value="1"/>
</dbReference>
<evidence type="ECO:0000256" key="1">
    <source>
        <dbReference type="SAM" id="MobiDB-lite"/>
    </source>
</evidence>
<evidence type="ECO:0000259" key="3">
    <source>
        <dbReference type="PROSITE" id="PS01186"/>
    </source>
</evidence>
<gene>
    <name evidence="4" type="ORF">OV287_26085</name>
</gene>
<dbReference type="PROSITE" id="PS01186">
    <property type="entry name" value="EGF_2"/>
    <property type="match status" value="1"/>
</dbReference>
<dbReference type="InterPro" id="IPR000742">
    <property type="entry name" value="EGF"/>
</dbReference>
<comment type="caution">
    <text evidence="4">The sequence shown here is derived from an EMBL/GenBank/DDBJ whole genome shotgun (WGS) entry which is preliminary data.</text>
</comment>
<evidence type="ECO:0000313" key="4">
    <source>
        <dbReference type="EMBL" id="MCY1077946.1"/>
    </source>
</evidence>
<dbReference type="RefSeq" id="WP_267536750.1">
    <property type="nucleotide sequence ID" value="NZ_JAPNKA010000001.1"/>
</dbReference>
<reference evidence="4 5" key="1">
    <citation type="submission" date="2022-11" db="EMBL/GenBank/DDBJ databases">
        <title>Minimal conservation of predation-associated metabolite biosynthetic gene clusters underscores biosynthetic potential of Myxococcota including descriptions for ten novel species: Archangium lansinium sp. nov., Myxococcus landrumus sp. nov., Nannocystis bai.</title>
        <authorList>
            <person name="Ahearne A."/>
            <person name="Stevens C."/>
            <person name="Phillips K."/>
        </authorList>
    </citation>
    <scope>NUCLEOTIDE SEQUENCE [LARGE SCALE GENOMIC DNA]</scope>
    <source>
        <strain evidence="4 5">MIWBW</strain>
    </source>
</reference>
<organism evidence="4 5">
    <name type="scientific">Archangium lansingense</name>
    <dbReference type="NCBI Taxonomy" id="2995310"/>
    <lineage>
        <taxon>Bacteria</taxon>
        <taxon>Pseudomonadati</taxon>
        <taxon>Myxococcota</taxon>
        <taxon>Myxococcia</taxon>
        <taxon>Myxococcales</taxon>
        <taxon>Cystobacterineae</taxon>
        <taxon>Archangiaceae</taxon>
        <taxon>Archangium</taxon>
    </lineage>
</organism>
<evidence type="ECO:0000313" key="5">
    <source>
        <dbReference type="Proteomes" id="UP001207654"/>
    </source>
</evidence>
<evidence type="ECO:0000256" key="2">
    <source>
        <dbReference type="SAM" id="SignalP"/>
    </source>
</evidence>
<dbReference type="InterPro" id="IPR007280">
    <property type="entry name" value="Peptidase_C_arc/bac"/>
</dbReference>
<name>A0ABT4A9D1_9BACT</name>
<feature type="chain" id="PRO_5047294493" evidence="2">
    <location>
        <begin position="23"/>
        <end position="792"/>
    </location>
</feature>
<sequence length="792" mass="83603">MSVFPRNVFTALPAWVLLVLCAGCPGTELECKPGYHVEGGACVPDVTTPPPPPPNPCEPNPCTAPNKTVCSVSSGQAVCACNSGYFPVGDTCEQDPPPDCARRHSQGDAFEPDECPSLARPVDTLSAWESHTISAPSDEDWFRLSATSGNIYEVVAIGGSELRLRVDLYGADGTTVLASETGSELEMGLAYKARTTGNLFARIVSANRSTVGPYEVSFNHLGTDDLADEPAQATTVMTPAQTPGSGMLQFNGDVDVVRMKLEGSGRTYRIEASWAATPTTALLRLELLGTDGTAVLASSESATTASFIYRVATAGEYFLRLSERTGKRRESYSYTLTDLGIDADANTPAQATPATPSTTPTSSTLDYPGDLDVFSFQAQAGHIYQFTCDATVPSMPAHFTCDVAFVDAQGSVLKRGSTTLAGTQAVAAEFDTASTVYVRITTTGAFTDGGYKWLLTDLGVDDYGDILATATPVTVPTDTQTDGKFEITEDVDMLSFQAQAGHIYEFTCAPTNVTCNASILDATGSAVRSSSSTTTSSAVVQYKLGTTGTYYVRLLPVSPKNITTTYKWTLKDLGVDDHGDTLPTATAVTPSTTPTAGKVDFPGDEDWFSFQAQATQTLTFTCDAASNFNCNLYLMNAGGSLLTSDATSAQNAQITYRFTSAGTYYMRLASGDNKASPYTWQLIDQGLDDHGDTDTNGTALVLGAATSGKLQVPTDVDYFTVSLAANTTYTATLSPSNGVMFTVYGTNKASVLASGTGTKSFNSGTAAGTFYVKVAYQSQQATVTPYTITVAK</sequence>
<feature type="domain" description="EGF-like" evidence="3">
    <location>
        <begin position="79"/>
        <end position="92"/>
    </location>
</feature>
<proteinExistence type="predicted"/>
<dbReference type="EMBL" id="JAPNKA010000001">
    <property type="protein sequence ID" value="MCY1077946.1"/>
    <property type="molecule type" value="Genomic_DNA"/>
</dbReference>
<dbReference type="Proteomes" id="UP001207654">
    <property type="component" value="Unassembled WGS sequence"/>
</dbReference>
<feature type="region of interest" description="Disordered" evidence="1">
    <location>
        <begin position="344"/>
        <end position="363"/>
    </location>
</feature>
<feature type="compositionally biased region" description="Low complexity" evidence="1">
    <location>
        <begin position="347"/>
        <end position="363"/>
    </location>
</feature>
<feature type="signal peptide" evidence="2">
    <location>
        <begin position="1"/>
        <end position="22"/>
    </location>
</feature>
<keyword evidence="5" id="KW-1185">Reference proteome</keyword>
<protein>
    <submittedName>
        <fullName evidence="4">PPC domain-containing protein</fullName>
    </submittedName>
</protein>